<evidence type="ECO:0000313" key="1">
    <source>
        <dbReference type="EMBL" id="NMH79138.1"/>
    </source>
</evidence>
<accession>A0ABX1RFF8</accession>
<sequence>MALVVLVGAYSVVHEHLYRVSLFSPAALPEKVQVCGRHFAMSGNGNAILTTRHAVDAAAPDREPLHRLGTFAPPLHHRMDILGRPDESVCGMEVFVGDDDRLAQYGLMGGP</sequence>
<proteinExistence type="predicted"/>
<dbReference type="RefSeq" id="WP_169397204.1">
    <property type="nucleotide sequence ID" value="NZ_BAAAJH010000004.1"/>
</dbReference>
<organism evidence="1 2">
    <name type="scientific">Pseudonocardia xinjiangensis</name>
    <dbReference type="NCBI Taxonomy" id="75289"/>
    <lineage>
        <taxon>Bacteria</taxon>
        <taxon>Bacillati</taxon>
        <taxon>Actinomycetota</taxon>
        <taxon>Actinomycetes</taxon>
        <taxon>Pseudonocardiales</taxon>
        <taxon>Pseudonocardiaceae</taxon>
        <taxon>Pseudonocardia</taxon>
    </lineage>
</organism>
<dbReference type="EMBL" id="JAAXKY010000060">
    <property type="protein sequence ID" value="NMH79138.1"/>
    <property type="molecule type" value="Genomic_DNA"/>
</dbReference>
<evidence type="ECO:0008006" key="3">
    <source>
        <dbReference type="Google" id="ProtNLM"/>
    </source>
</evidence>
<gene>
    <name evidence="1" type="ORF">HF577_18845</name>
</gene>
<keyword evidence="2" id="KW-1185">Reference proteome</keyword>
<protein>
    <recommendedName>
        <fullName evidence="3">Trypsin-like peptidase</fullName>
    </recommendedName>
</protein>
<name>A0ABX1RFF8_9PSEU</name>
<evidence type="ECO:0000313" key="2">
    <source>
        <dbReference type="Proteomes" id="UP001296706"/>
    </source>
</evidence>
<reference evidence="1 2" key="1">
    <citation type="submission" date="2020-04" db="EMBL/GenBank/DDBJ databases">
        <authorList>
            <person name="Klaysubun C."/>
            <person name="Duangmal K."/>
            <person name="Lipun K."/>
        </authorList>
    </citation>
    <scope>NUCLEOTIDE SEQUENCE [LARGE SCALE GENOMIC DNA]</scope>
    <source>
        <strain evidence="1 2">JCM 11839</strain>
    </source>
</reference>
<comment type="caution">
    <text evidence="1">The sequence shown here is derived from an EMBL/GenBank/DDBJ whole genome shotgun (WGS) entry which is preliminary data.</text>
</comment>
<dbReference type="Proteomes" id="UP001296706">
    <property type="component" value="Unassembled WGS sequence"/>
</dbReference>